<feature type="domain" description="HAMP" evidence="17">
    <location>
        <begin position="246"/>
        <end position="298"/>
    </location>
</feature>
<evidence type="ECO:0000259" key="16">
    <source>
        <dbReference type="PROSITE" id="PS50192"/>
    </source>
</evidence>
<feature type="transmembrane region" description="Helical" evidence="14">
    <location>
        <begin position="224"/>
        <end position="244"/>
    </location>
</feature>
<dbReference type="PROSITE" id="PS50111">
    <property type="entry name" value="CHEMOTAXIS_TRANSDUC_2"/>
    <property type="match status" value="1"/>
</dbReference>
<dbReference type="SMART" id="SM00304">
    <property type="entry name" value="HAMP"/>
    <property type="match status" value="1"/>
</dbReference>
<evidence type="ECO:0000256" key="1">
    <source>
        <dbReference type="ARBA" id="ARBA00004429"/>
    </source>
</evidence>
<comment type="caution">
    <text evidence="18">The sequence shown here is derived from an EMBL/GenBank/DDBJ whole genome shotgun (WGS) entry which is preliminary data.</text>
</comment>
<evidence type="ECO:0000259" key="17">
    <source>
        <dbReference type="PROSITE" id="PS50885"/>
    </source>
</evidence>
<keyword evidence="19" id="KW-1185">Reference proteome</keyword>
<gene>
    <name evidence="18" type="ORF">M0H32_22530</name>
</gene>
<dbReference type="InterPro" id="IPR003660">
    <property type="entry name" value="HAMP_dom"/>
</dbReference>
<dbReference type="PROSITE" id="PS50885">
    <property type="entry name" value="HAMP"/>
    <property type="match status" value="1"/>
</dbReference>
<evidence type="ECO:0000256" key="4">
    <source>
        <dbReference type="ARBA" id="ARBA00022500"/>
    </source>
</evidence>
<evidence type="ECO:0000256" key="10">
    <source>
        <dbReference type="ARBA" id="ARBA00029447"/>
    </source>
</evidence>
<keyword evidence="4" id="KW-0145">Chemotaxis</keyword>
<evidence type="ECO:0000256" key="12">
    <source>
        <dbReference type="SAM" id="Coils"/>
    </source>
</evidence>
<dbReference type="PROSITE" id="PS50192">
    <property type="entry name" value="T_SNARE"/>
    <property type="match status" value="1"/>
</dbReference>
<evidence type="ECO:0000256" key="11">
    <source>
        <dbReference type="PROSITE-ProRule" id="PRU00284"/>
    </source>
</evidence>
<dbReference type="RefSeq" id="WP_248157834.1">
    <property type="nucleotide sequence ID" value="NZ_JALNMJ010000020.1"/>
</dbReference>
<feature type="coiled-coil region" evidence="12">
    <location>
        <begin position="182"/>
        <end position="209"/>
    </location>
</feature>
<feature type="transmembrane region" description="Helical" evidence="14">
    <location>
        <begin position="24"/>
        <end position="44"/>
    </location>
</feature>
<evidence type="ECO:0000313" key="19">
    <source>
        <dbReference type="Proteomes" id="UP001431221"/>
    </source>
</evidence>
<feature type="domain" description="T-SNARE coiled-coil homology" evidence="16">
    <location>
        <begin position="490"/>
        <end position="552"/>
    </location>
</feature>
<keyword evidence="3" id="KW-0488">Methylation</keyword>
<protein>
    <submittedName>
        <fullName evidence="18">Methyl-accepting chemotaxis protein</fullName>
    </submittedName>
</protein>
<reference evidence="18" key="1">
    <citation type="submission" date="2022-04" db="EMBL/GenBank/DDBJ databases">
        <title>Roseibium sp. CAU 1639 isolated from mud.</title>
        <authorList>
            <person name="Kim W."/>
        </authorList>
    </citation>
    <scope>NUCLEOTIDE SEQUENCE</scope>
    <source>
        <strain evidence="18">CAU 1639</strain>
    </source>
</reference>
<dbReference type="SUPFAM" id="SSF58104">
    <property type="entry name" value="Methyl-accepting chemotaxis protein (MCP) signaling domain"/>
    <property type="match status" value="1"/>
</dbReference>
<dbReference type="InterPro" id="IPR000727">
    <property type="entry name" value="T_SNARE_dom"/>
</dbReference>
<evidence type="ECO:0000256" key="3">
    <source>
        <dbReference type="ARBA" id="ARBA00022481"/>
    </source>
</evidence>
<keyword evidence="8 14" id="KW-0472">Membrane</keyword>
<dbReference type="Gene3D" id="1.10.287.950">
    <property type="entry name" value="Methyl-accepting chemotaxis protein"/>
    <property type="match status" value="1"/>
</dbReference>
<feature type="compositionally biased region" description="Basic and acidic residues" evidence="13">
    <location>
        <begin position="298"/>
        <end position="318"/>
    </location>
</feature>
<accession>A0ABT0H1K8</accession>
<dbReference type="Gene3D" id="6.10.340.10">
    <property type="match status" value="1"/>
</dbReference>
<dbReference type="Proteomes" id="UP001431221">
    <property type="component" value="Unassembled WGS sequence"/>
</dbReference>
<evidence type="ECO:0000256" key="7">
    <source>
        <dbReference type="ARBA" id="ARBA00022989"/>
    </source>
</evidence>
<name>A0ABT0H1K8_9HYPH</name>
<keyword evidence="12" id="KW-0175">Coiled coil</keyword>
<evidence type="ECO:0000256" key="14">
    <source>
        <dbReference type="SAM" id="Phobius"/>
    </source>
</evidence>
<dbReference type="Pfam" id="PF00015">
    <property type="entry name" value="MCPsignal"/>
    <property type="match status" value="1"/>
</dbReference>
<dbReference type="CDD" id="cd06225">
    <property type="entry name" value="HAMP"/>
    <property type="match status" value="1"/>
</dbReference>
<feature type="domain" description="Methyl-accepting transducer" evidence="15">
    <location>
        <begin position="331"/>
        <end position="574"/>
    </location>
</feature>
<evidence type="ECO:0000256" key="5">
    <source>
        <dbReference type="ARBA" id="ARBA00022519"/>
    </source>
</evidence>
<evidence type="ECO:0000313" key="18">
    <source>
        <dbReference type="EMBL" id="MCK7614953.1"/>
    </source>
</evidence>
<comment type="similarity">
    <text evidence="10">Belongs to the methyl-accepting chemotaxis (MCP) protein family.</text>
</comment>
<evidence type="ECO:0000256" key="9">
    <source>
        <dbReference type="ARBA" id="ARBA00023224"/>
    </source>
</evidence>
<evidence type="ECO:0000256" key="13">
    <source>
        <dbReference type="SAM" id="MobiDB-lite"/>
    </source>
</evidence>
<evidence type="ECO:0000256" key="8">
    <source>
        <dbReference type="ARBA" id="ARBA00023136"/>
    </source>
</evidence>
<keyword evidence="6 14" id="KW-0812">Transmembrane</keyword>
<dbReference type="SMART" id="SM00283">
    <property type="entry name" value="MA"/>
    <property type="match status" value="1"/>
</dbReference>
<sequence>MSITANQPSGNQASSRSFGIGTKILSVVGICLVGLVLVAAIGLWQLNQIGLLINNVANKDIPLTSAVTQITTHQLDQSINLERAFRAGVMMKEHAKARADFDKARMTFLKYAEMVDREILEAQDLAMTAEQASHSEKLKSEFQMVYEAFDQIGAAHKAYDKHALEAFELVEAGEIDLALALLPGIEKEENNLNHELEALVQELQSFTLDAAREALEAEKTALKAILAIAVFVFVAALGIASFVIRKAITRPLNEVVLGINALTAGDFTMDVKVHAKDEIGAVATAYQTFRETMIRSKELEEEQRRQSQIEQDRQKRMTDASSRFAANIGTIVETVSSASTELQTTAQSMSSIAEETSSQATSVAAATEEATTNVATVSSATEELSSSIGEINSRISQATDISKQAVDEVSKTEGQIGQLAETAEKIGEVISMISDIAEQTNLLALNATIESARAGEAGKGFAVVASEVKVLAGQTAKATENIAGLIKEIQDQTNTSVASVTDIGRIISQINETSIEIAAAMDQQDMATREIAQNVTEAAAGTQAVSENIAGVTQASQETGAAASQVTMAAGELSNQSSRLKIEVDGFLAEIQSA</sequence>
<dbReference type="Pfam" id="PF00672">
    <property type="entry name" value="HAMP"/>
    <property type="match status" value="1"/>
</dbReference>
<comment type="subcellular location">
    <subcellularLocation>
        <location evidence="1">Cell inner membrane</location>
        <topology evidence="1">Multi-pass membrane protein</topology>
    </subcellularLocation>
</comment>
<keyword evidence="2" id="KW-1003">Cell membrane</keyword>
<keyword evidence="7 14" id="KW-1133">Transmembrane helix</keyword>
<proteinExistence type="inferred from homology"/>
<dbReference type="InterPro" id="IPR004089">
    <property type="entry name" value="MCPsignal_dom"/>
</dbReference>
<evidence type="ECO:0000256" key="6">
    <source>
        <dbReference type="ARBA" id="ARBA00022692"/>
    </source>
</evidence>
<dbReference type="PANTHER" id="PTHR32089">
    <property type="entry name" value="METHYL-ACCEPTING CHEMOTAXIS PROTEIN MCPB"/>
    <property type="match status" value="1"/>
</dbReference>
<evidence type="ECO:0000256" key="2">
    <source>
        <dbReference type="ARBA" id="ARBA00022475"/>
    </source>
</evidence>
<dbReference type="PANTHER" id="PTHR32089:SF112">
    <property type="entry name" value="LYSOZYME-LIKE PROTEIN-RELATED"/>
    <property type="match status" value="1"/>
</dbReference>
<dbReference type="EMBL" id="JALNMJ010000020">
    <property type="protein sequence ID" value="MCK7614953.1"/>
    <property type="molecule type" value="Genomic_DNA"/>
</dbReference>
<dbReference type="InterPro" id="IPR003122">
    <property type="entry name" value="Tar_rcpt_lig-bd"/>
</dbReference>
<keyword evidence="9 11" id="KW-0807">Transducer</keyword>
<organism evidence="18 19">
    <name type="scientific">Roseibium sediminicola</name>
    <dbReference type="NCBI Taxonomy" id="2933272"/>
    <lineage>
        <taxon>Bacteria</taxon>
        <taxon>Pseudomonadati</taxon>
        <taxon>Pseudomonadota</taxon>
        <taxon>Alphaproteobacteria</taxon>
        <taxon>Hyphomicrobiales</taxon>
        <taxon>Stappiaceae</taxon>
        <taxon>Roseibium</taxon>
    </lineage>
</organism>
<evidence type="ECO:0000259" key="15">
    <source>
        <dbReference type="PROSITE" id="PS50111"/>
    </source>
</evidence>
<dbReference type="Pfam" id="PF02203">
    <property type="entry name" value="TarH"/>
    <property type="match status" value="1"/>
</dbReference>
<feature type="region of interest" description="Disordered" evidence="13">
    <location>
        <begin position="298"/>
        <end position="320"/>
    </location>
</feature>
<keyword evidence="5" id="KW-0997">Cell inner membrane</keyword>